<evidence type="ECO:0000313" key="2">
    <source>
        <dbReference type="EMBL" id="VDK45682.1"/>
    </source>
</evidence>
<organism evidence="2 3">
    <name type="scientific">Cylicostephanus goldi</name>
    <name type="common">Nematode worm</name>
    <dbReference type="NCBI Taxonomy" id="71465"/>
    <lineage>
        <taxon>Eukaryota</taxon>
        <taxon>Metazoa</taxon>
        <taxon>Ecdysozoa</taxon>
        <taxon>Nematoda</taxon>
        <taxon>Chromadorea</taxon>
        <taxon>Rhabditida</taxon>
        <taxon>Rhabditina</taxon>
        <taxon>Rhabditomorpha</taxon>
        <taxon>Strongyloidea</taxon>
        <taxon>Strongylidae</taxon>
        <taxon>Cylicostephanus</taxon>
    </lineage>
</organism>
<name>A0A3P6Q7F4_CYLGO</name>
<feature type="transmembrane region" description="Helical" evidence="1">
    <location>
        <begin position="397"/>
        <end position="413"/>
    </location>
</feature>
<keyword evidence="1" id="KW-1133">Transmembrane helix</keyword>
<accession>A0A3P6Q7F4</accession>
<protein>
    <submittedName>
        <fullName evidence="2">Uncharacterized protein</fullName>
    </submittedName>
</protein>
<feature type="transmembrane region" description="Helical" evidence="1">
    <location>
        <begin position="271"/>
        <end position="294"/>
    </location>
</feature>
<gene>
    <name evidence="2" type="ORF">CGOC_LOCUS571</name>
</gene>
<keyword evidence="3" id="KW-1185">Reference proteome</keyword>
<proteinExistence type="predicted"/>
<dbReference type="Proteomes" id="UP000271889">
    <property type="component" value="Unassembled WGS sequence"/>
</dbReference>
<sequence>MEEEKAFMIKFRKCHILHFQLFLSSNVDENQCLNADGLFLLCEKLKLSAFAKSITERVLCGADTVDFYDFKERFVSYLPEIIDVSSGTVDPLLARAQDTARTLGYGDGQSIYLETLLKVFFGKYLWQLYDAAAGELCCSVDFVISEIYIFATDRIIQMRPERTVRFVMVHTLADSTFQKALLNFGSITLSISQIGSLVVSVKLMIDGNSLMIQLTRYETRLLCENTTDLVQLSVVDINGLFERADVERTGRVSVQQFLAQYRLQKRLSAEVLFAFCFLLIIRMGSILLLIRSFLRSISSKLLTRQIRGELQRVILYKVVLHSHLNLITFSTIDSHDLLEYWNKAGLRIDEGIAVLKVISCDKTSRIRNAIECWHASETEGHRGRSEKFCVDPRSRCFIAQFVCIVIVVLCISGEKEIRYD</sequence>
<dbReference type="AlphaFoldDB" id="A0A3P6Q7F4"/>
<reference evidence="2 3" key="1">
    <citation type="submission" date="2018-11" db="EMBL/GenBank/DDBJ databases">
        <authorList>
            <consortium name="Pathogen Informatics"/>
        </authorList>
    </citation>
    <scope>NUCLEOTIDE SEQUENCE [LARGE SCALE GENOMIC DNA]</scope>
</reference>
<feature type="transmembrane region" description="Helical" evidence="1">
    <location>
        <begin position="314"/>
        <end position="332"/>
    </location>
</feature>
<dbReference type="OrthoDB" id="5874620at2759"/>
<evidence type="ECO:0000256" key="1">
    <source>
        <dbReference type="SAM" id="Phobius"/>
    </source>
</evidence>
<keyword evidence="1" id="KW-0472">Membrane</keyword>
<dbReference type="EMBL" id="UYRV01000846">
    <property type="protein sequence ID" value="VDK45682.1"/>
    <property type="molecule type" value="Genomic_DNA"/>
</dbReference>
<evidence type="ECO:0000313" key="3">
    <source>
        <dbReference type="Proteomes" id="UP000271889"/>
    </source>
</evidence>
<keyword evidence="1" id="KW-0812">Transmembrane</keyword>